<evidence type="ECO:0000256" key="1">
    <source>
        <dbReference type="ARBA" id="ARBA00009375"/>
    </source>
</evidence>
<feature type="compositionally biased region" description="Polar residues" evidence="4">
    <location>
        <begin position="514"/>
        <end position="528"/>
    </location>
</feature>
<gene>
    <name evidence="6" type="ORF">CVLEPA_LOCUS28154</name>
</gene>
<dbReference type="PANTHER" id="PTHR11142">
    <property type="entry name" value="PSEUDOURIDYLATE SYNTHASE"/>
    <property type="match status" value="1"/>
</dbReference>
<reference evidence="6 7" key="1">
    <citation type="submission" date="2024-02" db="EMBL/GenBank/DDBJ databases">
        <authorList>
            <person name="Daric V."/>
            <person name="Darras S."/>
        </authorList>
    </citation>
    <scope>NUCLEOTIDE SEQUENCE [LARGE SCALE GENOMIC DNA]</scope>
</reference>
<dbReference type="InterPro" id="IPR020094">
    <property type="entry name" value="TruA/RsuA/RluB/E/F_N"/>
</dbReference>
<evidence type="ECO:0000313" key="7">
    <source>
        <dbReference type="Proteomes" id="UP001642483"/>
    </source>
</evidence>
<evidence type="ECO:0000256" key="4">
    <source>
        <dbReference type="SAM" id="MobiDB-lite"/>
    </source>
</evidence>
<dbReference type="Gene3D" id="3.30.70.660">
    <property type="entry name" value="Pseudouridine synthase I, catalytic domain, C-terminal subdomain"/>
    <property type="match status" value="1"/>
</dbReference>
<keyword evidence="7" id="KW-1185">Reference proteome</keyword>
<organism evidence="6 7">
    <name type="scientific">Clavelina lepadiformis</name>
    <name type="common">Light-bulb sea squirt</name>
    <name type="synonym">Ascidia lepadiformis</name>
    <dbReference type="NCBI Taxonomy" id="159417"/>
    <lineage>
        <taxon>Eukaryota</taxon>
        <taxon>Metazoa</taxon>
        <taxon>Chordata</taxon>
        <taxon>Tunicata</taxon>
        <taxon>Ascidiacea</taxon>
        <taxon>Aplousobranchia</taxon>
        <taxon>Clavelinidae</taxon>
        <taxon>Clavelina</taxon>
    </lineage>
</organism>
<dbReference type="Pfam" id="PF01416">
    <property type="entry name" value="PseudoU_synth_1"/>
    <property type="match status" value="1"/>
</dbReference>
<sequence length="528" mass="61105">MITIKSLKNASIIGKHFMVPARHLAVYQNKTSRNSNYEFLKLREMTRDRLVYKVIKLQRLLDTYYWMHNPGSFDGRDKVRVDHPDPEDIILDVLSERTVAFKVLYLGWDYAGYAWQDSSWGQKMVGHTNVVERVFLEALLRQQLVPNIGSRRLNFERCGRTDRDVSGLSQVISLRLRSNLNEGYGVWGKTETKEYDEDGNQSDVIRSIYCEDGFSISDTSLDHNEFPYVKMLNDALPSDIRVLAWSPVRRNFTPRYHCMSRTYRYVFPRGGMDIKLMQEAASKLVGKHDFRNFCTKHSENVFKHFKRDIFSFKVEEITNSNNPECDMCSATVSGSSFLYHQIRCMMSLLGLVGLKRISPSVIDDLLDVEKSPKKPGFSTFNAINLTLVDTEFKDEDICWRWDEDVLESSRMLARNYNVYSAKSETIRHMYDHVCSRLTNQNSKELAALEFSENLGGVDHDQTHEYHGVSPETKTLEEARTKYKQSIVKRLINKGAYRRAALAYQSPMPDEKNTSAENEQNTEPETSNL</sequence>
<dbReference type="InterPro" id="IPR020097">
    <property type="entry name" value="PsdUridine_synth_TruA_a/b_dom"/>
</dbReference>
<comment type="caution">
    <text evidence="6">The sequence shown here is derived from an EMBL/GenBank/DDBJ whole genome shotgun (WGS) entry which is preliminary data.</text>
</comment>
<evidence type="ECO:0000256" key="3">
    <source>
        <dbReference type="ARBA" id="ARBA00023235"/>
    </source>
</evidence>
<feature type="domain" description="Pseudouridine synthase I TruA alpha/beta" evidence="5">
    <location>
        <begin position="280"/>
        <end position="392"/>
    </location>
</feature>
<dbReference type="InterPro" id="IPR020095">
    <property type="entry name" value="PsdUridine_synth_TruA_C"/>
</dbReference>
<dbReference type="Gene3D" id="3.30.70.580">
    <property type="entry name" value="Pseudouridine synthase I, catalytic domain, N-terminal subdomain"/>
    <property type="match status" value="1"/>
</dbReference>
<keyword evidence="2" id="KW-0819">tRNA processing</keyword>
<feature type="region of interest" description="Disordered" evidence="4">
    <location>
        <begin position="504"/>
        <end position="528"/>
    </location>
</feature>
<evidence type="ECO:0000256" key="2">
    <source>
        <dbReference type="ARBA" id="ARBA00022694"/>
    </source>
</evidence>
<comment type="similarity">
    <text evidence="1">Belongs to the tRNA pseudouridine synthase TruA family.</text>
</comment>
<dbReference type="Proteomes" id="UP001642483">
    <property type="component" value="Unassembled WGS sequence"/>
</dbReference>
<accession>A0ABP0GTF8</accession>
<protein>
    <recommendedName>
        <fullName evidence="5">Pseudouridine synthase I TruA alpha/beta domain-containing protein</fullName>
    </recommendedName>
</protein>
<keyword evidence="3" id="KW-0413">Isomerase</keyword>
<dbReference type="SUPFAM" id="SSF55120">
    <property type="entry name" value="Pseudouridine synthase"/>
    <property type="match status" value="1"/>
</dbReference>
<dbReference type="InterPro" id="IPR020103">
    <property type="entry name" value="PsdUridine_synth_cat_dom_sf"/>
</dbReference>
<name>A0ABP0GTF8_CLALP</name>
<evidence type="ECO:0000259" key="5">
    <source>
        <dbReference type="Pfam" id="PF01416"/>
    </source>
</evidence>
<proteinExistence type="inferred from homology"/>
<dbReference type="EMBL" id="CAWYQH010000141">
    <property type="protein sequence ID" value="CAK8694825.1"/>
    <property type="molecule type" value="Genomic_DNA"/>
</dbReference>
<dbReference type="InterPro" id="IPR001406">
    <property type="entry name" value="PsdUridine_synth_TruA"/>
</dbReference>
<evidence type="ECO:0000313" key="6">
    <source>
        <dbReference type="EMBL" id="CAK8694825.1"/>
    </source>
</evidence>
<dbReference type="PANTHER" id="PTHR11142:SF5">
    <property type="entry name" value="TRNA PSEUDOURIDINE(38_39) SYNTHASE"/>
    <property type="match status" value="1"/>
</dbReference>